<evidence type="ECO:0000313" key="2">
    <source>
        <dbReference type="EMBL" id="VDN86195.1"/>
    </source>
</evidence>
<reference evidence="4" key="1">
    <citation type="submission" date="2017-02" db="UniProtKB">
        <authorList>
            <consortium name="WormBaseParasite"/>
        </authorList>
    </citation>
    <scope>IDENTIFICATION</scope>
</reference>
<evidence type="ECO:0000313" key="4">
    <source>
        <dbReference type="WBParaSite" id="BPAG_0000504501-mRNA-1"/>
    </source>
</evidence>
<keyword evidence="1" id="KW-0472">Membrane</keyword>
<keyword evidence="3" id="KW-1185">Reference proteome</keyword>
<gene>
    <name evidence="2" type="ORF">BPAG_LOCUS5009</name>
</gene>
<name>A0A0N4TA08_BRUPA</name>
<dbReference type="STRING" id="6280.A0A0N4TA08"/>
<proteinExistence type="predicted"/>
<feature type="transmembrane region" description="Helical" evidence="1">
    <location>
        <begin position="63"/>
        <end position="88"/>
    </location>
</feature>
<sequence length="106" mass="12400">MDLLIQPKSRGIRYEGYDNDFIQCVFEDSNVSGRNERYEFRCRPDLECCGRICCIPQENIIPLWLMILFIILGLLLLAALLGTMIWFLRKITKQNKPSDKVKKTKS</sequence>
<protein>
    <submittedName>
        <fullName evidence="4">CX domain-containing protein</fullName>
    </submittedName>
</protein>
<organism evidence="4">
    <name type="scientific">Brugia pahangi</name>
    <name type="common">Filarial nematode worm</name>
    <dbReference type="NCBI Taxonomy" id="6280"/>
    <lineage>
        <taxon>Eukaryota</taxon>
        <taxon>Metazoa</taxon>
        <taxon>Ecdysozoa</taxon>
        <taxon>Nematoda</taxon>
        <taxon>Chromadorea</taxon>
        <taxon>Rhabditida</taxon>
        <taxon>Spirurina</taxon>
        <taxon>Spiruromorpha</taxon>
        <taxon>Filarioidea</taxon>
        <taxon>Onchocercidae</taxon>
        <taxon>Brugia</taxon>
    </lineage>
</organism>
<keyword evidence="1" id="KW-0812">Transmembrane</keyword>
<dbReference type="WBParaSite" id="BPAG_0000504501-mRNA-1">
    <property type="protein sequence ID" value="BPAG_0000504501-mRNA-1"/>
    <property type="gene ID" value="BPAG_0000504501"/>
</dbReference>
<dbReference type="AlphaFoldDB" id="A0A0N4TA08"/>
<accession>A0A0N4TA08</accession>
<reference evidence="2 3" key="2">
    <citation type="submission" date="2018-11" db="EMBL/GenBank/DDBJ databases">
        <authorList>
            <consortium name="Pathogen Informatics"/>
        </authorList>
    </citation>
    <scope>NUCLEOTIDE SEQUENCE [LARGE SCALE GENOMIC DNA]</scope>
</reference>
<dbReference type="Proteomes" id="UP000278627">
    <property type="component" value="Unassembled WGS sequence"/>
</dbReference>
<evidence type="ECO:0000313" key="3">
    <source>
        <dbReference type="Proteomes" id="UP000278627"/>
    </source>
</evidence>
<keyword evidence="1" id="KW-1133">Transmembrane helix</keyword>
<dbReference type="EMBL" id="UZAD01003042">
    <property type="protein sequence ID" value="VDN86195.1"/>
    <property type="molecule type" value="Genomic_DNA"/>
</dbReference>
<evidence type="ECO:0000256" key="1">
    <source>
        <dbReference type="SAM" id="Phobius"/>
    </source>
</evidence>